<dbReference type="GeneID" id="27205857"/>
<dbReference type="KEGG" id="vg:27205857"/>
<evidence type="ECO:0000313" key="1">
    <source>
        <dbReference type="EMBL" id="BAU68566.1"/>
    </source>
</evidence>
<name>A0A146FDJ9_9CLOS</name>
<evidence type="ECO:0000313" key="2">
    <source>
        <dbReference type="Proteomes" id="UP000202842"/>
    </source>
</evidence>
<dbReference type="RefSeq" id="YP_009241372.1">
    <property type="nucleotide sequence ID" value="NC_029783.1"/>
</dbReference>
<organism evidence="1">
    <name type="scientific">Grapevine leafroll-associated virus 13</name>
    <dbReference type="NCBI Taxonomy" id="1815581"/>
    <lineage>
        <taxon>Viruses</taxon>
        <taxon>Riboviria</taxon>
        <taxon>Orthornavirae</taxon>
        <taxon>Kitrinoviricota</taxon>
        <taxon>Alsuviricetes</taxon>
        <taxon>Martellivirales</taxon>
        <taxon>Closteroviridae</taxon>
        <taxon>Ampelovirus</taxon>
        <taxon>Ampelovirus tredecimvitis</taxon>
    </lineage>
</organism>
<keyword evidence="2" id="KW-1185">Reference proteome</keyword>
<protein>
    <submittedName>
        <fullName evidence="1">22 kDa protein</fullName>
    </submittedName>
</protein>
<accession>A0A146FDJ9</accession>
<gene>
    <name evidence="1" type="primary">p22</name>
</gene>
<dbReference type="Proteomes" id="UP000202842">
    <property type="component" value="Segment"/>
</dbReference>
<sequence length="196" mass="22275">MECLRVISNYSVDEEGRYKHAVTFLTGNENKSYLDILREATKSYANRVAERNQRVTDIRVTNKHGACSCITLWNMVIDDSGCLAYDGEGFTSVQMRRNYSIGDLVDYMPFKLLGVGSFRLKSEHKVKSIQGLIISQEADEEGEKEKIQFIQLCENNAHIHNLIENVEKVLPDASNIFELFTKYIKIDNGVVSIIDA</sequence>
<proteinExistence type="predicted"/>
<dbReference type="EMBL" id="LC052212">
    <property type="protein sequence ID" value="BAU68566.1"/>
    <property type="molecule type" value="Genomic_RNA"/>
</dbReference>
<reference evidence="1" key="1">
    <citation type="journal article" date="2016" name="Arch. Virol.">
        <title>Molecular characterization of a novel putative ampelovirus tentatively named grapevine leafroll-associated virus 13.</title>
        <authorList>
            <person name="Ito T."/>
            <person name="Nakaune R."/>
        </authorList>
    </citation>
    <scope>NUCLEOTIDE SEQUENCE [LARGE SCALE GENOMIC DNA]</scope>
    <source>
        <strain evidence="1">A177</strain>
    </source>
</reference>